<reference evidence="2 3" key="1">
    <citation type="journal article" date="2018" name="Front. Plant Sci.">
        <title>Red Clover (Trifolium pratense) and Zigzag Clover (T. medium) - A Picture of Genomic Similarities and Differences.</title>
        <authorList>
            <person name="Dluhosova J."/>
            <person name="Istvanek J."/>
            <person name="Nedelnik J."/>
            <person name="Repkova J."/>
        </authorList>
    </citation>
    <scope>NUCLEOTIDE SEQUENCE [LARGE SCALE GENOMIC DNA]</scope>
    <source>
        <strain evidence="3">cv. 10/8</strain>
        <tissue evidence="2">Leaf</tissue>
    </source>
</reference>
<evidence type="ECO:0000313" key="3">
    <source>
        <dbReference type="Proteomes" id="UP000265520"/>
    </source>
</evidence>
<evidence type="ECO:0000313" key="2">
    <source>
        <dbReference type="EMBL" id="MCI48621.1"/>
    </source>
</evidence>
<name>A0A392SID5_9FABA</name>
<dbReference type="Proteomes" id="UP000265520">
    <property type="component" value="Unassembled WGS sequence"/>
</dbReference>
<sequence length="52" mass="5535">AVQRCAQCWCCVVGFVLLAARRVGVARCAQHCGCCPVFVLQAALRAGFVCYG</sequence>
<dbReference type="EMBL" id="LXQA010389188">
    <property type="protein sequence ID" value="MCI48621.1"/>
    <property type="molecule type" value="Genomic_DNA"/>
</dbReference>
<proteinExistence type="predicted"/>
<feature type="signal peptide" evidence="1">
    <location>
        <begin position="1"/>
        <end position="26"/>
    </location>
</feature>
<keyword evidence="1" id="KW-0732">Signal</keyword>
<accession>A0A392SID5</accession>
<feature type="non-terminal residue" evidence="2">
    <location>
        <position position="1"/>
    </location>
</feature>
<comment type="caution">
    <text evidence="2">The sequence shown here is derived from an EMBL/GenBank/DDBJ whole genome shotgun (WGS) entry which is preliminary data.</text>
</comment>
<organism evidence="2 3">
    <name type="scientific">Trifolium medium</name>
    <dbReference type="NCBI Taxonomy" id="97028"/>
    <lineage>
        <taxon>Eukaryota</taxon>
        <taxon>Viridiplantae</taxon>
        <taxon>Streptophyta</taxon>
        <taxon>Embryophyta</taxon>
        <taxon>Tracheophyta</taxon>
        <taxon>Spermatophyta</taxon>
        <taxon>Magnoliopsida</taxon>
        <taxon>eudicotyledons</taxon>
        <taxon>Gunneridae</taxon>
        <taxon>Pentapetalae</taxon>
        <taxon>rosids</taxon>
        <taxon>fabids</taxon>
        <taxon>Fabales</taxon>
        <taxon>Fabaceae</taxon>
        <taxon>Papilionoideae</taxon>
        <taxon>50 kb inversion clade</taxon>
        <taxon>NPAAA clade</taxon>
        <taxon>Hologalegina</taxon>
        <taxon>IRL clade</taxon>
        <taxon>Trifolieae</taxon>
        <taxon>Trifolium</taxon>
    </lineage>
</organism>
<keyword evidence="3" id="KW-1185">Reference proteome</keyword>
<evidence type="ECO:0000256" key="1">
    <source>
        <dbReference type="SAM" id="SignalP"/>
    </source>
</evidence>
<protein>
    <submittedName>
        <fullName evidence="2">Uncharacterized protein</fullName>
    </submittedName>
</protein>
<feature type="chain" id="PRO_5017403557" evidence="1">
    <location>
        <begin position="27"/>
        <end position="52"/>
    </location>
</feature>
<dbReference type="AlphaFoldDB" id="A0A392SID5"/>